<name>A0ABS4HUA5_9BACL</name>
<accession>A0ABS4HUA5</accession>
<dbReference type="EMBL" id="JAGGKV010000002">
    <property type="protein sequence ID" value="MBP1961976.1"/>
    <property type="molecule type" value="Genomic_DNA"/>
</dbReference>
<organism evidence="1 2">
    <name type="scientific">Paenibacillus aceris</name>
    <dbReference type="NCBI Taxonomy" id="869555"/>
    <lineage>
        <taxon>Bacteria</taxon>
        <taxon>Bacillati</taxon>
        <taxon>Bacillota</taxon>
        <taxon>Bacilli</taxon>
        <taxon>Bacillales</taxon>
        <taxon>Paenibacillaceae</taxon>
        <taxon>Paenibacillus</taxon>
    </lineage>
</organism>
<keyword evidence="2" id="KW-1185">Reference proteome</keyword>
<dbReference type="Proteomes" id="UP001519344">
    <property type="component" value="Unassembled WGS sequence"/>
</dbReference>
<proteinExistence type="predicted"/>
<gene>
    <name evidence="1" type="ORF">J2Z65_001174</name>
</gene>
<sequence>MCFIKYELQKKDMAHLSYFYRKYIYFLLVQMNVRVVNCYRLKVS</sequence>
<reference evidence="1 2" key="1">
    <citation type="submission" date="2021-03" db="EMBL/GenBank/DDBJ databases">
        <title>Genomic Encyclopedia of Type Strains, Phase IV (KMG-IV): sequencing the most valuable type-strain genomes for metagenomic binning, comparative biology and taxonomic classification.</title>
        <authorList>
            <person name="Goeker M."/>
        </authorList>
    </citation>
    <scope>NUCLEOTIDE SEQUENCE [LARGE SCALE GENOMIC DNA]</scope>
    <source>
        <strain evidence="1 2">DSM 24950</strain>
    </source>
</reference>
<evidence type="ECO:0000313" key="1">
    <source>
        <dbReference type="EMBL" id="MBP1961976.1"/>
    </source>
</evidence>
<evidence type="ECO:0000313" key="2">
    <source>
        <dbReference type="Proteomes" id="UP001519344"/>
    </source>
</evidence>
<protein>
    <submittedName>
        <fullName evidence="1">Uncharacterized protein</fullName>
    </submittedName>
</protein>
<comment type="caution">
    <text evidence="1">The sequence shown here is derived from an EMBL/GenBank/DDBJ whole genome shotgun (WGS) entry which is preliminary data.</text>
</comment>